<dbReference type="RefSeq" id="WP_202006167.1">
    <property type="nucleotide sequence ID" value="NZ_JAERSF010000004.1"/>
</dbReference>
<dbReference type="Gene3D" id="1.25.40.10">
    <property type="entry name" value="Tetratricopeptide repeat domain"/>
    <property type="match status" value="3"/>
</dbReference>
<dbReference type="PANTHER" id="PTHR45641">
    <property type="entry name" value="TETRATRICOPEPTIDE REPEAT PROTEIN (AFU_ORTHOLOGUE AFUA_6G03870)"/>
    <property type="match status" value="1"/>
</dbReference>
<keyword evidence="5" id="KW-1133">Transmembrane helix</keyword>
<feature type="transmembrane region" description="Helical" evidence="5">
    <location>
        <begin position="361"/>
        <end position="381"/>
    </location>
</feature>
<keyword evidence="5" id="KW-0472">Membrane</keyword>
<dbReference type="SUPFAM" id="SSF48452">
    <property type="entry name" value="TPR-like"/>
    <property type="match status" value="1"/>
</dbReference>
<sequence>MKIFNLIKILVSIFFLLVIPISCEKENQVIEKKTDNTAEVRRLTIIGDAYFDKSEFSNALQIYEKVITISDSVKNRVDYVDALISIALIQEFKGNYLESEAIATKVLPHLKYLKKPRFAWETYKIFVENYLATNDYDNALIYAKKAYNLKTSARRKTNALANIALVYMRQKHYKKAIKIYKKLTTYGYYGNKKKTNTFKDFELQDYAIMKDNIGICYANLGDSRALQYYQEALKIRLELNDVSNLSHSYSGISQFYLKSNLTLAKKYAEIAYKYSCKINAYSQKKNALKILINSSRRNELKKYSKIYIQFTDSINKIQLTQKEQSANIKYNFKKDKDENLELKNEKAEHELEMQRQKNRSYISYVVISISVISLVFIVLYITKKGKRDRANEVFKNEMRISEKLQFELEKDIDMILSFSKNSNLEKEENKEQFLTHLNNIYSKTRNISRENSEILTDENFKKVLKEMISGYTTSNLNIMINGLSTFSWVKIDRVKKITVFRVVQEIFDQTKMFNNSSLVSITFKEDEKNIIITYADNSTEIQNQNNLNKRFANIENRLKLVKGIFNVSLNQNQGFKVLIKFPL</sequence>
<dbReference type="InterPro" id="IPR019734">
    <property type="entry name" value="TPR_rpt"/>
</dbReference>
<keyword evidence="1" id="KW-0677">Repeat</keyword>
<evidence type="ECO:0000313" key="7">
    <source>
        <dbReference type="Proteomes" id="UP000603728"/>
    </source>
</evidence>
<accession>A0ABS1KIW8</accession>
<evidence type="ECO:0000256" key="4">
    <source>
        <dbReference type="SAM" id="Coils"/>
    </source>
</evidence>
<evidence type="ECO:0000256" key="3">
    <source>
        <dbReference type="PROSITE-ProRule" id="PRU00339"/>
    </source>
</evidence>
<dbReference type="Gene3D" id="3.30.565.10">
    <property type="entry name" value="Histidine kinase-like ATPase, C-terminal domain"/>
    <property type="match status" value="1"/>
</dbReference>
<keyword evidence="5" id="KW-0812">Transmembrane</keyword>
<dbReference type="Proteomes" id="UP000603728">
    <property type="component" value="Unassembled WGS sequence"/>
</dbReference>
<keyword evidence="2 3" id="KW-0802">TPR repeat</keyword>
<dbReference type="SMART" id="SM00028">
    <property type="entry name" value="TPR"/>
    <property type="match status" value="4"/>
</dbReference>
<proteinExistence type="predicted"/>
<comment type="caution">
    <text evidence="6">The sequence shown here is derived from an EMBL/GenBank/DDBJ whole genome shotgun (WGS) entry which is preliminary data.</text>
</comment>
<organism evidence="6 7">
    <name type="scientific">Flavobacterium tagetis</name>
    <dbReference type="NCBI Taxonomy" id="2801336"/>
    <lineage>
        <taxon>Bacteria</taxon>
        <taxon>Pseudomonadati</taxon>
        <taxon>Bacteroidota</taxon>
        <taxon>Flavobacteriia</taxon>
        <taxon>Flavobacteriales</taxon>
        <taxon>Flavobacteriaceae</taxon>
        <taxon>Flavobacterium</taxon>
    </lineage>
</organism>
<dbReference type="EMBL" id="JAERSF010000004">
    <property type="protein sequence ID" value="MBL0739157.1"/>
    <property type="molecule type" value="Genomic_DNA"/>
</dbReference>
<feature type="coiled-coil region" evidence="4">
    <location>
        <begin position="330"/>
        <end position="359"/>
    </location>
</feature>
<keyword evidence="7" id="KW-1185">Reference proteome</keyword>
<evidence type="ECO:0000256" key="1">
    <source>
        <dbReference type="ARBA" id="ARBA00022737"/>
    </source>
</evidence>
<name>A0ABS1KIW8_9FLAO</name>
<protein>
    <submittedName>
        <fullName evidence="6">Tetratricopeptide repeat protein</fullName>
    </submittedName>
</protein>
<gene>
    <name evidence="6" type="ORF">JI750_19860</name>
</gene>
<dbReference type="PANTHER" id="PTHR45641:SF19">
    <property type="entry name" value="NEPHROCYSTIN-3"/>
    <property type="match status" value="1"/>
</dbReference>
<dbReference type="Pfam" id="PF13181">
    <property type="entry name" value="TPR_8"/>
    <property type="match status" value="2"/>
</dbReference>
<evidence type="ECO:0000256" key="5">
    <source>
        <dbReference type="SAM" id="Phobius"/>
    </source>
</evidence>
<feature type="repeat" description="TPR" evidence="3">
    <location>
        <begin position="40"/>
        <end position="73"/>
    </location>
</feature>
<keyword evidence="4" id="KW-0175">Coiled coil</keyword>
<dbReference type="InterPro" id="IPR036890">
    <property type="entry name" value="HATPase_C_sf"/>
</dbReference>
<evidence type="ECO:0000256" key="2">
    <source>
        <dbReference type="ARBA" id="ARBA00022803"/>
    </source>
</evidence>
<evidence type="ECO:0000313" key="6">
    <source>
        <dbReference type="EMBL" id="MBL0739157.1"/>
    </source>
</evidence>
<dbReference type="PROSITE" id="PS50005">
    <property type="entry name" value="TPR"/>
    <property type="match status" value="1"/>
</dbReference>
<dbReference type="InterPro" id="IPR011990">
    <property type="entry name" value="TPR-like_helical_dom_sf"/>
</dbReference>
<reference evidence="6 7" key="1">
    <citation type="submission" date="2021-01" db="EMBL/GenBank/DDBJ databases">
        <title>Genome seq and assembly of Flavobacterium sp. GN10.</title>
        <authorList>
            <person name="Chhetri G."/>
        </authorList>
    </citation>
    <scope>NUCLEOTIDE SEQUENCE [LARGE SCALE GENOMIC DNA]</scope>
    <source>
        <strain evidence="6 7">GN10</strain>
    </source>
</reference>